<accession>A0A414L2N6</accession>
<name>A0A414L2N6_9BACE</name>
<protein>
    <submittedName>
        <fullName evidence="1">Uncharacterized protein</fullName>
    </submittedName>
</protein>
<gene>
    <name evidence="1" type="ORF">DW712_20320</name>
</gene>
<dbReference type="Proteomes" id="UP000285650">
    <property type="component" value="Unassembled WGS sequence"/>
</dbReference>
<reference evidence="1 2" key="1">
    <citation type="submission" date="2018-08" db="EMBL/GenBank/DDBJ databases">
        <title>A genome reference for cultivated species of the human gut microbiota.</title>
        <authorList>
            <person name="Zou Y."/>
            <person name="Xue W."/>
            <person name="Luo G."/>
        </authorList>
    </citation>
    <scope>NUCLEOTIDE SEQUENCE [LARGE SCALE GENOMIC DNA]</scope>
    <source>
        <strain evidence="1 2">AM27-17</strain>
    </source>
</reference>
<organism evidence="1 2">
    <name type="scientific">Bacteroides intestinalis</name>
    <dbReference type="NCBI Taxonomy" id="329854"/>
    <lineage>
        <taxon>Bacteria</taxon>
        <taxon>Pseudomonadati</taxon>
        <taxon>Bacteroidota</taxon>
        <taxon>Bacteroidia</taxon>
        <taxon>Bacteroidales</taxon>
        <taxon>Bacteroidaceae</taxon>
        <taxon>Bacteroides</taxon>
    </lineage>
</organism>
<evidence type="ECO:0000313" key="1">
    <source>
        <dbReference type="EMBL" id="RHE88919.1"/>
    </source>
</evidence>
<dbReference type="EMBL" id="QSKV01000017">
    <property type="protein sequence ID" value="RHE88919.1"/>
    <property type="molecule type" value="Genomic_DNA"/>
</dbReference>
<sequence>MLRFRLLSRPVSTSTRFDLPLRLKEFFTAPVQCCLISIKKAVSICLSAREGVEALVHKQETPTAYNGEAYSLFHVHSNFSTFLWHKNQLNAFSLICKIIVVFTTAQIYKIIELQSTESAVFFSEYYSQTIEFT</sequence>
<dbReference type="AlphaFoldDB" id="A0A414L2N6"/>
<comment type="caution">
    <text evidence="1">The sequence shown here is derived from an EMBL/GenBank/DDBJ whole genome shotgun (WGS) entry which is preliminary data.</text>
</comment>
<proteinExistence type="predicted"/>
<evidence type="ECO:0000313" key="2">
    <source>
        <dbReference type="Proteomes" id="UP000285650"/>
    </source>
</evidence>